<keyword evidence="4 10" id="KW-0808">Transferase</keyword>
<dbReference type="InterPro" id="IPR050244">
    <property type="entry name" value="Auton_GlycylRad_Cofactor"/>
</dbReference>
<keyword evidence="5 9" id="KW-0556">Organic radical</keyword>
<dbReference type="EC" id="2.3.1.54" evidence="10"/>
<dbReference type="InterPro" id="IPR019777">
    <property type="entry name" value="Form_AcTrfase_GR_CS"/>
</dbReference>
<name>A0ABQ1IRZ3_9GAMM</name>
<dbReference type="InterPro" id="IPR001150">
    <property type="entry name" value="Gly_radical"/>
</dbReference>
<evidence type="ECO:0000256" key="8">
    <source>
        <dbReference type="ARBA" id="ARBA00049029"/>
    </source>
</evidence>
<keyword evidence="14" id="KW-1185">Reference proteome</keyword>
<dbReference type="InterPro" id="IPR005949">
    <property type="entry name" value="Form_AcTrfase"/>
</dbReference>
<dbReference type="PROSITE" id="PS51149">
    <property type="entry name" value="GLY_RADICAL_2"/>
    <property type="match status" value="1"/>
</dbReference>
<feature type="domain" description="PFL" evidence="12">
    <location>
        <begin position="6"/>
        <end position="625"/>
    </location>
</feature>
<dbReference type="Pfam" id="PF01228">
    <property type="entry name" value="Gly_radical"/>
    <property type="match status" value="1"/>
</dbReference>
<evidence type="ECO:0000256" key="10">
    <source>
        <dbReference type="RuleBase" id="RU368075"/>
    </source>
</evidence>
<evidence type="ECO:0000256" key="6">
    <source>
        <dbReference type="ARBA" id="ARBA00023277"/>
    </source>
</evidence>
<evidence type="ECO:0000256" key="9">
    <source>
        <dbReference type="PROSITE-ProRule" id="PRU00493"/>
    </source>
</evidence>
<comment type="catalytic activity">
    <reaction evidence="8 10">
        <text>formate + acetyl-CoA = pyruvate + CoA</text>
        <dbReference type="Rhea" id="RHEA:11844"/>
        <dbReference type="ChEBI" id="CHEBI:15361"/>
        <dbReference type="ChEBI" id="CHEBI:15740"/>
        <dbReference type="ChEBI" id="CHEBI:57287"/>
        <dbReference type="ChEBI" id="CHEBI:57288"/>
        <dbReference type="EC" id="2.3.1.54"/>
    </reaction>
</comment>
<dbReference type="Proteomes" id="UP000617555">
    <property type="component" value="Unassembled WGS sequence"/>
</dbReference>
<dbReference type="RefSeq" id="WP_188737471.1">
    <property type="nucleotide sequence ID" value="NZ_BMII01000006.1"/>
</dbReference>
<evidence type="ECO:0000313" key="14">
    <source>
        <dbReference type="Proteomes" id="UP000617555"/>
    </source>
</evidence>
<evidence type="ECO:0000256" key="3">
    <source>
        <dbReference type="ARBA" id="ARBA00022490"/>
    </source>
</evidence>
<dbReference type="PIRSF" id="PIRSF000379">
    <property type="entry name" value="For_Ac_trans_1"/>
    <property type="match status" value="1"/>
</dbReference>
<feature type="domain" description="Glycine radical" evidence="11">
    <location>
        <begin position="632"/>
        <end position="760"/>
    </location>
</feature>
<comment type="subunit">
    <text evidence="10">Homodimer.</text>
</comment>
<dbReference type="PANTHER" id="PTHR30191:SF0">
    <property type="entry name" value="FORMATE ACETYLTRANSFERASE 1"/>
    <property type="match status" value="1"/>
</dbReference>
<evidence type="ECO:0000256" key="5">
    <source>
        <dbReference type="ARBA" id="ARBA00022818"/>
    </source>
</evidence>
<dbReference type="PROSITE" id="PS00850">
    <property type="entry name" value="GLY_RADICAL_1"/>
    <property type="match status" value="1"/>
</dbReference>
<evidence type="ECO:0000256" key="1">
    <source>
        <dbReference type="ARBA" id="ARBA00004496"/>
    </source>
</evidence>
<organism evidence="13 14">
    <name type="scientific">Shewanella inventionis</name>
    <dbReference type="NCBI Taxonomy" id="1738770"/>
    <lineage>
        <taxon>Bacteria</taxon>
        <taxon>Pseudomonadati</taxon>
        <taxon>Pseudomonadota</taxon>
        <taxon>Gammaproteobacteria</taxon>
        <taxon>Alteromonadales</taxon>
        <taxon>Shewanellaceae</taxon>
        <taxon>Shewanella</taxon>
    </lineage>
</organism>
<dbReference type="EMBL" id="BMII01000006">
    <property type="protein sequence ID" value="GGB51071.1"/>
    <property type="molecule type" value="Genomic_DNA"/>
</dbReference>
<dbReference type="Gene3D" id="3.20.70.20">
    <property type="match status" value="1"/>
</dbReference>
<comment type="caution">
    <text evidence="13">The sequence shown here is derived from an EMBL/GenBank/DDBJ whole genome shotgun (WGS) entry which is preliminary data.</text>
</comment>
<evidence type="ECO:0000256" key="4">
    <source>
        <dbReference type="ARBA" id="ARBA00022679"/>
    </source>
</evidence>
<evidence type="ECO:0000256" key="2">
    <source>
        <dbReference type="ARBA" id="ARBA00008375"/>
    </source>
</evidence>
<dbReference type="PROSITE" id="PS51554">
    <property type="entry name" value="PFL"/>
    <property type="match status" value="1"/>
</dbReference>
<keyword evidence="10" id="KW-0313">Glucose metabolism</keyword>
<proteinExistence type="inferred from homology"/>
<dbReference type="PANTHER" id="PTHR30191">
    <property type="entry name" value="FORMATE ACETYLTRANSFERASE"/>
    <property type="match status" value="1"/>
</dbReference>
<reference evidence="14" key="1">
    <citation type="journal article" date="2019" name="Int. J. Syst. Evol. Microbiol.">
        <title>The Global Catalogue of Microorganisms (GCM) 10K type strain sequencing project: providing services to taxonomists for standard genome sequencing and annotation.</title>
        <authorList>
            <consortium name="The Broad Institute Genomics Platform"/>
            <consortium name="The Broad Institute Genome Sequencing Center for Infectious Disease"/>
            <person name="Wu L."/>
            <person name="Ma J."/>
        </authorList>
    </citation>
    <scope>NUCLEOTIDE SEQUENCE [LARGE SCALE GENOMIC DNA]</scope>
    <source>
        <strain evidence="14">CGMCC 1.15339</strain>
    </source>
</reference>
<evidence type="ECO:0000259" key="11">
    <source>
        <dbReference type="PROSITE" id="PS51149"/>
    </source>
</evidence>
<accession>A0ABQ1IRZ3</accession>
<gene>
    <name evidence="13" type="primary">pflB</name>
    <name evidence="13" type="ORF">GCM10011607_09370</name>
</gene>
<feature type="modified residue" description="Glycine radical" evidence="9">
    <location>
        <position position="735"/>
    </location>
</feature>
<keyword evidence="6 10" id="KW-0119">Carbohydrate metabolism</keyword>
<dbReference type="SUPFAM" id="SSF51998">
    <property type="entry name" value="PFL-like glycyl radical enzymes"/>
    <property type="match status" value="1"/>
</dbReference>
<dbReference type="InterPro" id="IPR004184">
    <property type="entry name" value="PFL_dom"/>
</dbReference>
<evidence type="ECO:0000259" key="12">
    <source>
        <dbReference type="PROSITE" id="PS51554"/>
    </source>
</evidence>
<comment type="pathway">
    <text evidence="10">Fermentation; pyruvate fermentation; formate from pyruvate: step 1/1.</text>
</comment>
<comment type="subcellular location">
    <subcellularLocation>
        <location evidence="1 10">Cytoplasm</location>
    </subcellularLocation>
</comment>
<dbReference type="NCBIfam" id="TIGR01255">
    <property type="entry name" value="pyr_form_ly_1"/>
    <property type="match status" value="1"/>
</dbReference>
<evidence type="ECO:0000256" key="7">
    <source>
        <dbReference type="ARBA" id="ARBA00023315"/>
    </source>
</evidence>
<keyword evidence="3 10" id="KW-0963">Cytoplasm</keyword>
<dbReference type="CDD" id="cd01678">
    <property type="entry name" value="PFL1"/>
    <property type="match status" value="1"/>
</dbReference>
<dbReference type="Pfam" id="PF02901">
    <property type="entry name" value="PFL-like"/>
    <property type="match status" value="1"/>
</dbReference>
<protein>
    <recommendedName>
        <fullName evidence="10">Formate acetyltransferase</fullName>
        <ecNumber evidence="10">2.3.1.54</ecNumber>
    </recommendedName>
    <alternativeName>
        <fullName evidence="10">Pyruvate formate-lyase</fullName>
    </alternativeName>
</protein>
<comment type="similarity">
    <text evidence="2 10">Belongs to the glycyl radical enzyme (GRE) family. PFL subfamily.</text>
</comment>
<sequence length="760" mass="84507">MTDKTELFANAWEGFVAGDWKTEVNVRDFIQKNYTPYEGDEAFLAGATDATLSLWDKVMEGIKLENQTHAPVDFDTDMVSTITSHDAGYINKDLETIVGLQTDAPLKRAMLPNGGIRMVEGSCQAYGRELNADVQYTYSELRKTHNQGVFDVYTPEIMACRKSGVLTGLPDAYGRGRIIGDYRRVALYGIDYLMQDKFNQFASLQAQMEAGEDLQSVIQLREEIAEQHRALGHMKTMAAKYGCDISVPAKNAKEAIQWTYFGYLAAVKSQNGAAMSLGRTSTFLDVYIERDLKSGLITEQQAQEMIDHFVMKLRMVRFLRTPEYDELFSGDPIWATESVAGMGLDGRTLVTKSSFRFLHTLYNMGASPEPNITVLWSTQLPQGFKSYCAKVSIDTSSIQYENDDLMRPDFESDDYAIACCVSPMVVGKHMQFFGARANLAKTMLYAINGGVDEKLKIQIAPKADAITSDVLEFDDVMSRLDGLMDWLATHYVTALNAIHFMHDKYSYESALMALHDRDVRRTMACGIAGLSIAADSLSAIKYAKVKPIRDEDGIAVDFEIEGDYPKFGNNDPRVDDIACDLVERFMAKIRDKKMYRNAIPTQSILTITSNVVYGKKTGNTPDGRRSGAPFAPGANPMHGRDENGAIASLTSVAKLPFAHAQDGISYTFSIVPNALGKDDSGRRTNLASLMDGYFASKANREGGQHLNVNVMNREMLEDAIVNPDKYPQLTIRVSGYAVRFNALTPEQQQDVITRTFTKGL</sequence>
<keyword evidence="7 10" id="KW-0012">Acyltransferase</keyword>
<evidence type="ECO:0000313" key="13">
    <source>
        <dbReference type="EMBL" id="GGB51071.1"/>
    </source>
</evidence>